<evidence type="ECO:0000256" key="3">
    <source>
        <dbReference type="ARBA" id="ARBA00022801"/>
    </source>
</evidence>
<dbReference type="Gene3D" id="2.70.98.10">
    <property type="match status" value="1"/>
</dbReference>
<dbReference type="Gene3D" id="3.20.20.70">
    <property type="entry name" value="Aldolase class I"/>
    <property type="match status" value="1"/>
</dbReference>
<keyword evidence="4" id="KW-0106">Calcium</keyword>
<dbReference type="Pfam" id="PF14509">
    <property type="entry name" value="GH97_C"/>
    <property type="match status" value="1"/>
</dbReference>
<proteinExistence type="predicted"/>
<feature type="domain" description="Glycosyl-hydrolase 97 C-terminal oligomerisation" evidence="9">
    <location>
        <begin position="538"/>
        <end position="631"/>
    </location>
</feature>
<dbReference type="GO" id="GO:0016798">
    <property type="term" value="F:hydrolase activity, acting on glycosyl bonds"/>
    <property type="evidence" value="ECO:0007669"/>
    <property type="project" value="UniProtKB-KW"/>
</dbReference>
<evidence type="ECO:0000259" key="7">
    <source>
        <dbReference type="Pfam" id="PF10566"/>
    </source>
</evidence>
<gene>
    <name evidence="10" type="ORF">HMPREF2531_00225</name>
</gene>
<dbReference type="InterPro" id="IPR029486">
    <property type="entry name" value="GH97_N"/>
</dbReference>
<dbReference type="SUPFAM" id="SSF51445">
    <property type="entry name" value="(Trans)glycosidases"/>
    <property type="match status" value="1"/>
</dbReference>
<evidence type="ECO:0000313" key="11">
    <source>
        <dbReference type="Proteomes" id="UP000070319"/>
    </source>
</evidence>
<feature type="chain" id="PRO_5007487605" description="Glycoside hydrolase" evidence="6">
    <location>
        <begin position="26"/>
        <end position="635"/>
    </location>
</feature>
<dbReference type="InterPro" id="IPR014718">
    <property type="entry name" value="GH-type_carb-bd"/>
</dbReference>
<evidence type="ECO:0008006" key="12">
    <source>
        <dbReference type="Google" id="ProtNLM"/>
    </source>
</evidence>
<dbReference type="InterPro" id="IPR052720">
    <property type="entry name" value="Glycosyl_hydrolase_97"/>
</dbReference>
<comment type="cofactor">
    <cofactor evidence="1">
        <name>Ca(2+)</name>
        <dbReference type="ChEBI" id="CHEBI:29108"/>
    </cofactor>
</comment>
<dbReference type="InterPro" id="IPR029483">
    <property type="entry name" value="GH97_C"/>
</dbReference>
<comment type="subunit">
    <text evidence="2">Monomer.</text>
</comment>
<feature type="domain" description="Glycosyl-hydrolase 97 N-terminal" evidence="8">
    <location>
        <begin position="31"/>
        <end position="290"/>
    </location>
</feature>
<reference evidence="10 11" key="1">
    <citation type="submission" date="2016-02" db="EMBL/GenBank/DDBJ databases">
        <authorList>
            <person name="Wen L."/>
            <person name="He K."/>
            <person name="Yang H."/>
        </authorList>
    </citation>
    <scope>NUCLEOTIDE SEQUENCE [LARGE SCALE GENOMIC DNA]</scope>
    <source>
        <strain evidence="10 11">KLE1704</strain>
    </source>
</reference>
<evidence type="ECO:0000256" key="2">
    <source>
        <dbReference type="ARBA" id="ARBA00011245"/>
    </source>
</evidence>
<dbReference type="GO" id="GO:0030246">
    <property type="term" value="F:carbohydrate binding"/>
    <property type="evidence" value="ECO:0007669"/>
    <property type="project" value="InterPro"/>
</dbReference>
<sequence length="635" mass="71292">MMNMRRTISAILVGICALVSANAQAQTLFPVTSPNGSVSLSLKLKEKSLYYEVEKNGVNVLVEAPIRFTIDGSELCNSVDILSSDSYKTDNTYPIRGSHSLAVDKSNGRTFKLQNTILKINFTIEARVYNDGVAFRIILPGKQGEMRVPDEHTIFTLPKGSIVWYHDMYCHYEGIHQKKEISEIMQGEWAAPPVTVQLPGKIGYLCITESALMNYAGMSLQANGKNGFETKLGHAQPAGYPFAHDYSLAEAQRLSQPATLAGTITTPWRTIIIASDLNELVNSDLITNLAPAPDKRLFPKGIQTDWIKPGRSVWCWLDGGARTVEGMKEFSKAAGELGFEYNTVDAFWYRWTDEQLKDLVDYSSQFGVKIWLWRHGRDMRDPQKRKELFERCHRLGVVGLKLDAFSHESKEFIDLYQACLKEAAEYKLMLNIHGSNKPAGEVRTWPNEMSREGIRGLEYGKNQYEWSTHNTTLPFTRLIAGAGDYTPVVFGERRLETSWVHQIATALVFNSSVIFFGSHPKTMLDNPAVKLLKQIPATWDETVVLPSSRIGEVAAFARRSGKTWFLAVLNGQNEHSLQFPLSFLGDGWYEGMVLNDRPADAASIKIERVFCRNTDALTGRMRVGGGYIVMFTPKE</sequence>
<dbReference type="EMBL" id="LTDF01000025">
    <property type="protein sequence ID" value="KXT55338.1"/>
    <property type="molecule type" value="Genomic_DNA"/>
</dbReference>
<dbReference type="Proteomes" id="UP000070319">
    <property type="component" value="Unassembled WGS sequence"/>
</dbReference>
<name>A0A139LV76_9BACE</name>
<evidence type="ECO:0000256" key="4">
    <source>
        <dbReference type="ARBA" id="ARBA00022837"/>
    </source>
</evidence>
<dbReference type="Pfam" id="PF14508">
    <property type="entry name" value="GH97_N"/>
    <property type="match status" value="1"/>
</dbReference>
<dbReference type="AlphaFoldDB" id="A0A139LV76"/>
<dbReference type="InterPro" id="IPR013780">
    <property type="entry name" value="Glyco_hydro_b"/>
</dbReference>
<organism evidence="10">
    <name type="scientific">Bacteroides intestinalis</name>
    <dbReference type="NCBI Taxonomy" id="329854"/>
    <lineage>
        <taxon>Bacteria</taxon>
        <taxon>Pseudomonadati</taxon>
        <taxon>Bacteroidota</taxon>
        <taxon>Bacteroidia</taxon>
        <taxon>Bacteroidales</taxon>
        <taxon>Bacteroidaceae</taxon>
        <taxon>Bacteroides</taxon>
    </lineage>
</organism>
<accession>A0A139LV76</accession>
<dbReference type="InterPro" id="IPR013785">
    <property type="entry name" value="Aldolase_TIM"/>
</dbReference>
<dbReference type="Pfam" id="PF10566">
    <property type="entry name" value="Glyco_hydro_97"/>
    <property type="match status" value="1"/>
</dbReference>
<keyword evidence="5" id="KW-0326">Glycosidase</keyword>
<dbReference type="InterPro" id="IPR017853">
    <property type="entry name" value="GH"/>
</dbReference>
<evidence type="ECO:0000256" key="6">
    <source>
        <dbReference type="SAM" id="SignalP"/>
    </source>
</evidence>
<evidence type="ECO:0000259" key="9">
    <source>
        <dbReference type="Pfam" id="PF14509"/>
    </source>
</evidence>
<evidence type="ECO:0000259" key="8">
    <source>
        <dbReference type="Pfam" id="PF14508"/>
    </source>
</evidence>
<keyword evidence="6" id="KW-0732">Signal</keyword>
<keyword evidence="3" id="KW-0378">Hydrolase</keyword>
<feature type="signal peptide" evidence="6">
    <location>
        <begin position="1"/>
        <end position="25"/>
    </location>
</feature>
<dbReference type="PATRIC" id="fig|329854.7.peg.235"/>
<protein>
    <recommendedName>
        <fullName evidence="12">Glycoside hydrolase</fullName>
    </recommendedName>
</protein>
<evidence type="ECO:0000256" key="5">
    <source>
        <dbReference type="ARBA" id="ARBA00023295"/>
    </source>
</evidence>
<dbReference type="Gene3D" id="2.60.40.1180">
    <property type="entry name" value="Golgi alpha-mannosidase II"/>
    <property type="match status" value="1"/>
</dbReference>
<comment type="caution">
    <text evidence="10">The sequence shown here is derived from an EMBL/GenBank/DDBJ whole genome shotgun (WGS) entry which is preliminary data.</text>
</comment>
<feature type="domain" description="Glycosyl-hydrolase 97 catalytic" evidence="7">
    <location>
        <begin position="323"/>
        <end position="454"/>
    </location>
</feature>
<evidence type="ECO:0000256" key="1">
    <source>
        <dbReference type="ARBA" id="ARBA00001913"/>
    </source>
</evidence>
<evidence type="ECO:0000313" key="10">
    <source>
        <dbReference type="EMBL" id="KXT55338.1"/>
    </source>
</evidence>
<dbReference type="InterPro" id="IPR019563">
    <property type="entry name" value="GH97_catalytic"/>
</dbReference>
<dbReference type="PANTHER" id="PTHR35803">
    <property type="entry name" value="GLUCAN 1,4-ALPHA-GLUCOSIDASE SUSB-RELATED"/>
    <property type="match status" value="1"/>
</dbReference>